<dbReference type="AlphaFoldDB" id="A0AA38ME00"/>
<evidence type="ECO:0000256" key="1">
    <source>
        <dbReference type="ARBA" id="ARBA00022460"/>
    </source>
</evidence>
<accession>A0AA38ME00</accession>
<protein>
    <recommendedName>
        <fullName evidence="5">Cuticle protein</fullName>
    </recommendedName>
</protein>
<evidence type="ECO:0008006" key="5">
    <source>
        <dbReference type="Google" id="ProtNLM"/>
    </source>
</evidence>
<evidence type="ECO:0000313" key="4">
    <source>
        <dbReference type="Proteomes" id="UP001168821"/>
    </source>
</evidence>
<comment type="caution">
    <text evidence="3">The sequence shown here is derived from an EMBL/GenBank/DDBJ whole genome shotgun (WGS) entry which is preliminary data.</text>
</comment>
<dbReference type="PROSITE" id="PS00233">
    <property type="entry name" value="CHIT_BIND_RR_1"/>
    <property type="match status" value="1"/>
</dbReference>
<evidence type="ECO:0000256" key="2">
    <source>
        <dbReference type="PROSITE-ProRule" id="PRU00497"/>
    </source>
</evidence>
<reference evidence="3" key="1">
    <citation type="journal article" date="2023" name="G3 (Bethesda)">
        <title>Whole genome assemblies of Zophobas morio and Tenebrio molitor.</title>
        <authorList>
            <person name="Kaur S."/>
            <person name="Stinson S.A."/>
            <person name="diCenzo G.C."/>
        </authorList>
    </citation>
    <scope>NUCLEOTIDE SEQUENCE</scope>
    <source>
        <strain evidence="3">QUZm001</strain>
    </source>
</reference>
<dbReference type="InterPro" id="IPR031311">
    <property type="entry name" value="CHIT_BIND_RR_consensus"/>
</dbReference>
<sequence>MFDKLAINHDTLFGTIWYDLTLFQVLGIAVLVACAQALGEHGHATSYASFSQHIGHAGPAIAKVAAPVFAAHAAPIVASHGIASSYSGLSFGAVHAAPAFHAAPLAIPAAPVVHSAPLVHAAPVVHAAPAIHAAPVAVKAVAVEPYAPPKYDFSYGVEDHHTGDIKSQHETRDGDVVKGSYSVVDPDGTHRTVHYSADHHSGFNAVVERSGHAVHPGHVAKAIVAAPVAKAVVAAPVPVHGYGLGIGAYGHY</sequence>
<organism evidence="3 4">
    <name type="scientific">Zophobas morio</name>
    <dbReference type="NCBI Taxonomy" id="2755281"/>
    <lineage>
        <taxon>Eukaryota</taxon>
        <taxon>Metazoa</taxon>
        <taxon>Ecdysozoa</taxon>
        <taxon>Arthropoda</taxon>
        <taxon>Hexapoda</taxon>
        <taxon>Insecta</taxon>
        <taxon>Pterygota</taxon>
        <taxon>Neoptera</taxon>
        <taxon>Endopterygota</taxon>
        <taxon>Coleoptera</taxon>
        <taxon>Polyphaga</taxon>
        <taxon>Cucujiformia</taxon>
        <taxon>Tenebrionidae</taxon>
        <taxon>Zophobas</taxon>
    </lineage>
</organism>
<dbReference type="Proteomes" id="UP001168821">
    <property type="component" value="Unassembled WGS sequence"/>
</dbReference>
<dbReference type="GO" id="GO:0031012">
    <property type="term" value="C:extracellular matrix"/>
    <property type="evidence" value="ECO:0007669"/>
    <property type="project" value="TreeGrafter"/>
</dbReference>
<proteinExistence type="predicted"/>
<dbReference type="PROSITE" id="PS51257">
    <property type="entry name" value="PROKAR_LIPOPROTEIN"/>
    <property type="match status" value="1"/>
</dbReference>
<dbReference type="GO" id="GO:0042302">
    <property type="term" value="F:structural constituent of cuticle"/>
    <property type="evidence" value="ECO:0007669"/>
    <property type="project" value="UniProtKB-UniRule"/>
</dbReference>
<keyword evidence="4" id="KW-1185">Reference proteome</keyword>
<gene>
    <name evidence="3" type="ORF">Zmor_012688</name>
</gene>
<dbReference type="InterPro" id="IPR000618">
    <property type="entry name" value="Insect_cuticle"/>
</dbReference>
<name>A0AA38ME00_9CUCU</name>
<dbReference type="Pfam" id="PF00379">
    <property type="entry name" value="Chitin_bind_4"/>
    <property type="match status" value="1"/>
</dbReference>
<dbReference type="EMBL" id="JALNTZ010000004">
    <property type="protein sequence ID" value="KAJ3653435.1"/>
    <property type="molecule type" value="Genomic_DNA"/>
</dbReference>
<dbReference type="PROSITE" id="PS51155">
    <property type="entry name" value="CHIT_BIND_RR_2"/>
    <property type="match status" value="1"/>
</dbReference>
<evidence type="ECO:0000313" key="3">
    <source>
        <dbReference type="EMBL" id="KAJ3653435.1"/>
    </source>
</evidence>
<dbReference type="PANTHER" id="PTHR12236">
    <property type="entry name" value="STRUCTURAL CONTITUENT OF CUTICLE"/>
    <property type="match status" value="1"/>
</dbReference>
<dbReference type="PRINTS" id="PR00947">
    <property type="entry name" value="CUTICLE"/>
</dbReference>
<dbReference type="PANTHER" id="PTHR12236:SF75">
    <property type="entry name" value="CUTICULAR PROTEIN 62BB, ISOFORM A"/>
    <property type="match status" value="1"/>
</dbReference>
<dbReference type="GO" id="GO:0005615">
    <property type="term" value="C:extracellular space"/>
    <property type="evidence" value="ECO:0007669"/>
    <property type="project" value="TreeGrafter"/>
</dbReference>
<dbReference type="InterPro" id="IPR051217">
    <property type="entry name" value="Insect_Cuticle_Struc_Prot"/>
</dbReference>
<keyword evidence="1 2" id="KW-0193">Cuticle</keyword>